<name>A0ABY7CNA5_9BASI</name>
<accession>A0ABY7CNA5</accession>
<organism evidence="1 2">
    <name type="scientific">Puccinia triticina</name>
    <dbReference type="NCBI Taxonomy" id="208348"/>
    <lineage>
        <taxon>Eukaryota</taxon>
        <taxon>Fungi</taxon>
        <taxon>Dikarya</taxon>
        <taxon>Basidiomycota</taxon>
        <taxon>Pucciniomycotina</taxon>
        <taxon>Pucciniomycetes</taxon>
        <taxon>Pucciniales</taxon>
        <taxon>Pucciniaceae</taxon>
        <taxon>Puccinia</taxon>
    </lineage>
</organism>
<dbReference type="EMBL" id="CP110427">
    <property type="protein sequence ID" value="WAQ86708.1"/>
    <property type="molecule type" value="Genomic_DNA"/>
</dbReference>
<dbReference type="RefSeq" id="XP_053022263.1">
    <property type="nucleotide sequence ID" value="XM_053171042.1"/>
</dbReference>
<proteinExistence type="predicted"/>
<protein>
    <recommendedName>
        <fullName evidence="3">Secreted protein</fullName>
    </recommendedName>
</protein>
<sequence>MVVRLLTQQTVKSLFLPLSSLTVSTPSVAASTALSSSASSTTPLFDTVTSSADSTCLGLV</sequence>
<evidence type="ECO:0008006" key="3">
    <source>
        <dbReference type="Google" id="ProtNLM"/>
    </source>
</evidence>
<dbReference type="Proteomes" id="UP001164743">
    <property type="component" value="Chromosome 7A"/>
</dbReference>
<dbReference type="GeneID" id="77811937"/>
<keyword evidence="2" id="KW-1185">Reference proteome</keyword>
<evidence type="ECO:0000313" key="2">
    <source>
        <dbReference type="Proteomes" id="UP001164743"/>
    </source>
</evidence>
<gene>
    <name evidence="1" type="ORF">PtA15_7A436</name>
</gene>
<evidence type="ECO:0000313" key="1">
    <source>
        <dbReference type="EMBL" id="WAQ86708.1"/>
    </source>
</evidence>
<reference evidence="1" key="1">
    <citation type="submission" date="2022-10" db="EMBL/GenBank/DDBJ databases">
        <title>Puccinia triticina Genome sequencing and assembly.</title>
        <authorList>
            <person name="Li C."/>
        </authorList>
    </citation>
    <scope>NUCLEOTIDE SEQUENCE</scope>
    <source>
        <strain evidence="1">Pt15</strain>
    </source>
</reference>